<reference evidence="14 15" key="1">
    <citation type="journal article" date="2017" name="Nat. Ecol. Evol.">
        <title>Scallop genome provides insights into evolution of bilaterian karyotype and development.</title>
        <authorList>
            <person name="Wang S."/>
            <person name="Zhang J."/>
            <person name="Jiao W."/>
            <person name="Li J."/>
            <person name="Xun X."/>
            <person name="Sun Y."/>
            <person name="Guo X."/>
            <person name="Huan P."/>
            <person name="Dong B."/>
            <person name="Zhang L."/>
            <person name="Hu X."/>
            <person name="Sun X."/>
            <person name="Wang J."/>
            <person name="Zhao C."/>
            <person name="Wang Y."/>
            <person name="Wang D."/>
            <person name="Huang X."/>
            <person name="Wang R."/>
            <person name="Lv J."/>
            <person name="Li Y."/>
            <person name="Zhang Z."/>
            <person name="Liu B."/>
            <person name="Lu W."/>
            <person name="Hui Y."/>
            <person name="Liang J."/>
            <person name="Zhou Z."/>
            <person name="Hou R."/>
            <person name="Li X."/>
            <person name="Liu Y."/>
            <person name="Li H."/>
            <person name="Ning X."/>
            <person name="Lin Y."/>
            <person name="Zhao L."/>
            <person name="Xing Q."/>
            <person name="Dou J."/>
            <person name="Li Y."/>
            <person name="Mao J."/>
            <person name="Guo H."/>
            <person name="Dou H."/>
            <person name="Li T."/>
            <person name="Mu C."/>
            <person name="Jiang W."/>
            <person name="Fu Q."/>
            <person name="Fu X."/>
            <person name="Miao Y."/>
            <person name="Liu J."/>
            <person name="Yu Q."/>
            <person name="Li R."/>
            <person name="Liao H."/>
            <person name="Li X."/>
            <person name="Kong Y."/>
            <person name="Jiang Z."/>
            <person name="Chourrout D."/>
            <person name="Li R."/>
            <person name="Bao Z."/>
        </authorList>
    </citation>
    <scope>NUCLEOTIDE SEQUENCE [LARGE SCALE GENOMIC DNA]</scope>
    <source>
        <strain evidence="14 15">PY_sf001</strain>
    </source>
</reference>
<dbReference type="Pfam" id="PF02676">
    <property type="entry name" value="TYW3"/>
    <property type="match status" value="1"/>
</dbReference>
<name>A0A210QWX7_MIZYE</name>
<evidence type="ECO:0000256" key="4">
    <source>
        <dbReference type="ARBA" id="ARBA00016536"/>
    </source>
</evidence>
<dbReference type="AlphaFoldDB" id="A0A210QWX7"/>
<dbReference type="EC" id="2.1.1.282" evidence="3"/>
<comment type="pathway">
    <text evidence="1">tRNA modification; wybutosine-tRNA(Phe) biosynthesis.</text>
</comment>
<evidence type="ECO:0000256" key="9">
    <source>
        <dbReference type="ARBA" id="ARBA00025378"/>
    </source>
</evidence>
<feature type="compositionally biased region" description="Basic and acidic residues" evidence="12">
    <location>
        <begin position="311"/>
        <end position="320"/>
    </location>
</feature>
<dbReference type="EMBL" id="NEDP02001459">
    <property type="protein sequence ID" value="OWF53247.1"/>
    <property type="molecule type" value="Genomic_DNA"/>
</dbReference>
<comment type="caution">
    <text evidence="14">The sequence shown here is derived from an EMBL/GenBank/DDBJ whole genome shotgun (WGS) entry which is preliminary data.</text>
</comment>
<evidence type="ECO:0000256" key="2">
    <source>
        <dbReference type="ARBA" id="ARBA00008569"/>
    </source>
</evidence>
<dbReference type="SUPFAM" id="SSF111278">
    <property type="entry name" value="SSo0622-like"/>
    <property type="match status" value="1"/>
</dbReference>
<evidence type="ECO:0000259" key="13">
    <source>
        <dbReference type="Pfam" id="PF02676"/>
    </source>
</evidence>
<evidence type="ECO:0000256" key="10">
    <source>
        <dbReference type="ARBA" id="ARBA00030554"/>
    </source>
</evidence>
<dbReference type="GO" id="GO:0008033">
    <property type="term" value="P:tRNA processing"/>
    <property type="evidence" value="ECO:0007669"/>
    <property type="project" value="UniProtKB-KW"/>
</dbReference>
<keyword evidence="15" id="KW-1185">Reference proteome</keyword>
<evidence type="ECO:0000256" key="3">
    <source>
        <dbReference type="ARBA" id="ARBA00012750"/>
    </source>
</evidence>
<keyword evidence="5" id="KW-0489">Methyltransferase</keyword>
<dbReference type="UniPathway" id="UPA00375"/>
<dbReference type="OrthoDB" id="263283at2759"/>
<feature type="compositionally biased region" description="Basic and acidic residues" evidence="12">
    <location>
        <begin position="216"/>
        <end position="240"/>
    </location>
</feature>
<keyword evidence="8" id="KW-0819">tRNA processing</keyword>
<feature type="domain" description="tRNA wybutosine-synthesizing protein" evidence="13">
    <location>
        <begin position="11"/>
        <end position="196"/>
    </location>
</feature>
<dbReference type="PANTHER" id="PTHR48418:SF1">
    <property type="entry name" value="TRNA WYBUTOSINE-SYNTHESIZING PROTEIN 3"/>
    <property type="match status" value="1"/>
</dbReference>
<organism evidence="14 15">
    <name type="scientific">Mizuhopecten yessoensis</name>
    <name type="common">Japanese scallop</name>
    <name type="synonym">Patinopecten yessoensis</name>
    <dbReference type="NCBI Taxonomy" id="6573"/>
    <lineage>
        <taxon>Eukaryota</taxon>
        <taxon>Metazoa</taxon>
        <taxon>Spiralia</taxon>
        <taxon>Lophotrochozoa</taxon>
        <taxon>Mollusca</taxon>
        <taxon>Bivalvia</taxon>
        <taxon>Autobranchia</taxon>
        <taxon>Pteriomorphia</taxon>
        <taxon>Pectinida</taxon>
        <taxon>Pectinoidea</taxon>
        <taxon>Pectinidae</taxon>
        <taxon>Mizuhopecten</taxon>
    </lineage>
</organism>
<comment type="catalytic activity">
    <reaction evidence="11">
        <text>4-demethyl-7-[(3S)-3-amino-3-carboxypropyl]wyosine(37) in tRNA(Phe) + S-adenosyl-L-methionine = 7-[(3S)-3-amino-3-carboxypropyl]wyosine(37) in tRNA(Phe) + S-adenosyl-L-homocysteine + H(+)</text>
        <dbReference type="Rhea" id="RHEA:36635"/>
        <dbReference type="Rhea" id="RHEA-COMP:10378"/>
        <dbReference type="Rhea" id="RHEA-COMP:10379"/>
        <dbReference type="ChEBI" id="CHEBI:15378"/>
        <dbReference type="ChEBI" id="CHEBI:57856"/>
        <dbReference type="ChEBI" id="CHEBI:59789"/>
        <dbReference type="ChEBI" id="CHEBI:73543"/>
        <dbReference type="ChEBI" id="CHEBI:73550"/>
        <dbReference type="EC" id="2.1.1.282"/>
    </reaction>
</comment>
<proteinExistence type="inferred from homology"/>
<evidence type="ECO:0000256" key="7">
    <source>
        <dbReference type="ARBA" id="ARBA00022691"/>
    </source>
</evidence>
<protein>
    <recommendedName>
        <fullName evidence="4">tRNA wybutosine-synthesizing protein 3 homolog</fullName>
        <ecNumber evidence="3">2.1.1.282</ecNumber>
    </recommendedName>
    <alternativeName>
        <fullName evidence="10">tRNA(Phe) 7-((3-amino-3-carboxypropyl)-4-demethylwyosine(37)-N(4))-methyltransferase</fullName>
    </alternativeName>
</protein>
<dbReference type="STRING" id="6573.A0A210QWX7"/>
<dbReference type="GO" id="GO:0008168">
    <property type="term" value="F:methyltransferase activity"/>
    <property type="evidence" value="ECO:0007669"/>
    <property type="project" value="UniProtKB-KW"/>
</dbReference>
<evidence type="ECO:0000256" key="12">
    <source>
        <dbReference type="SAM" id="MobiDB-lite"/>
    </source>
</evidence>
<sequence>MMAVLFDKQKSLALNGVDLSRKGSIDEEIVPLVQHINNHVNFFTTSSCSGRIIVFDDHIDEERPGLKVKKKGCKWLFTSHKAADAEQVIESLKDLNGDAVFKFEPFVLHVQCRNTEYAQRTLCCAVASGFRNSGISLGNKGKIIVGVRSTHGLEAPLSKDGNLLVSMEFIKFLTKSANKKLEENFLRIQKFFESMKKIDFMENKLARRERKRKDKKSFGDNEVESVRGVKGGTRGDLDLHVRQYSPGKIGVTSVGTAKDNIARGSCEAVDGSDEDSSSGTPVNEDTSTSIGSDVLDEERFSQGGQTSPPRECQDKEDRTTGRKTSPYQKNMDKKDRTTDGQASPSPECQDKEDRTTIDIEKCFLSKDVT</sequence>
<dbReference type="PANTHER" id="PTHR48418">
    <property type="entry name" value="TRNA WYBUTOSINE-SYNTHESIZING PROTEIN 3"/>
    <property type="match status" value="1"/>
</dbReference>
<evidence type="ECO:0000313" key="15">
    <source>
        <dbReference type="Proteomes" id="UP000242188"/>
    </source>
</evidence>
<feature type="region of interest" description="Disordered" evidence="12">
    <location>
        <begin position="266"/>
        <end position="356"/>
    </location>
</feature>
<dbReference type="Gene3D" id="3.30.1960.10">
    <property type="entry name" value="tRNA wybutosine-synthesizing-like"/>
    <property type="match status" value="1"/>
</dbReference>
<gene>
    <name evidence="14" type="ORF">KP79_PYT06386</name>
</gene>
<evidence type="ECO:0000256" key="8">
    <source>
        <dbReference type="ARBA" id="ARBA00022694"/>
    </source>
</evidence>
<feature type="compositionally biased region" description="Polar residues" evidence="12">
    <location>
        <begin position="277"/>
        <end position="291"/>
    </location>
</feature>
<evidence type="ECO:0000256" key="1">
    <source>
        <dbReference type="ARBA" id="ARBA00004797"/>
    </source>
</evidence>
<evidence type="ECO:0000313" key="14">
    <source>
        <dbReference type="EMBL" id="OWF53247.1"/>
    </source>
</evidence>
<dbReference type="InterPro" id="IPR003827">
    <property type="entry name" value="tRNA_yW-synthesising"/>
</dbReference>
<dbReference type="InterPro" id="IPR036602">
    <property type="entry name" value="tRNA_yW-synthesising-like_sf"/>
</dbReference>
<evidence type="ECO:0000256" key="11">
    <source>
        <dbReference type="ARBA" id="ARBA00049202"/>
    </source>
</evidence>
<accession>A0A210QWX7</accession>
<comment type="similarity">
    <text evidence="2">Belongs to the TYW3 family.</text>
</comment>
<dbReference type="Proteomes" id="UP000242188">
    <property type="component" value="Unassembled WGS sequence"/>
</dbReference>
<feature type="region of interest" description="Disordered" evidence="12">
    <location>
        <begin position="209"/>
        <end position="240"/>
    </location>
</feature>
<keyword evidence="6" id="KW-0808">Transferase</keyword>
<dbReference type="GO" id="GO:0032259">
    <property type="term" value="P:methylation"/>
    <property type="evidence" value="ECO:0007669"/>
    <property type="project" value="UniProtKB-KW"/>
</dbReference>
<evidence type="ECO:0000256" key="6">
    <source>
        <dbReference type="ARBA" id="ARBA00022679"/>
    </source>
</evidence>
<evidence type="ECO:0000256" key="5">
    <source>
        <dbReference type="ARBA" id="ARBA00022603"/>
    </source>
</evidence>
<keyword evidence="7" id="KW-0949">S-adenosyl-L-methionine</keyword>
<comment type="function">
    <text evidence="9">Probable S-adenosyl-L-methionine-dependent methyltransferase that acts as a component of the wybutosine biosynthesis pathway. Wybutosine is a hyper modified guanosine with a tricyclic base found at the 3'-position adjacent to the anticodon of eukaryotic phenylalanine tRNA.</text>
</comment>